<evidence type="ECO:0000256" key="3">
    <source>
        <dbReference type="ARBA" id="ARBA00023163"/>
    </source>
</evidence>
<dbReference type="PANTHER" id="PTHR31744">
    <property type="entry name" value="PROTEIN CUP-SHAPED COTYLEDON 2-RELATED"/>
    <property type="match status" value="1"/>
</dbReference>
<keyword evidence="4" id="KW-0539">Nucleus</keyword>
<dbReference type="GO" id="GO:0003677">
    <property type="term" value="F:DNA binding"/>
    <property type="evidence" value="ECO:0007669"/>
    <property type="project" value="UniProtKB-KW"/>
</dbReference>
<dbReference type="Gene3D" id="2.170.150.80">
    <property type="entry name" value="NAC domain"/>
    <property type="match status" value="1"/>
</dbReference>
<dbReference type="SUPFAM" id="SSF101941">
    <property type="entry name" value="NAC domain"/>
    <property type="match status" value="1"/>
</dbReference>
<dbReference type="PROSITE" id="PS51005">
    <property type="entry name" value="NAC"/>
    <property type="match status" value="1"/>
</dbReference>
<evidence type="ECO:0000256" key="1">
    <source>
        <dbReference type="ARBA" id="ARBA00023015"/>
    </source>
</evidence>
<keyword evidence="2" id="KW-0238">DNA-binding</keyword>
<dbReference type="GO" id="GO:0006355">
    <property type="term" value="P:regulation of DNA-templated transcription"/>
    <property type="evidence" value="ECO:0007669"/>
    <property type="project" value="InterPro"/>
</dbReference>
<gene>
    <name evidence="8" type="primary">LOC104589247</name>
</gene>
<reference evidence="8" key="1">
    <citation type="submission" date="2025-08" db="UniProtKB">
        <authorList>
            <consortium name="RefSeq"/>
        </authorList>
    </citation>
    <scope>IDENTIFICATION</scope>
</reference>
<dbReference type="OrthoDB" id="622307at2759"/>
<dbReference type="RefSeq" id="XP_010245803.1">
    <property type="nucleotide sequence ID" value="XM_010247501.2"/>
</dbReference>
<evidence type="ECO:0000256" key="5">
    <source>
        <dbReference type="SAM" id="MobiDB-lite"/>
    </source>
</evidence>
<dbReference type="FunCoup" id="A0A1U7ZD07">
    <property type="interactions" value="165"/>
</dbReference>
<feature type="compositionally biased region" description="Basic and acidic residues" evidence="5">
    <location>
        <begin position="196"/>
        <end position="205"/>
    </location>
</feature>
<evidence type="ECO:0000313" key="8">
    <source>
        <dbReference type="RefSeq" id="XP_010245803.1"/>
    </source>
</evidence>
<dbReference type="KEGG" id="nnu:104589247"/>
<proteinExistence type="predicted"/>
<evidence type="ECO:0000259" key="6">
    <source>
        <dbReference type="PROSITE" id="PS51005"/>
    </source>
</evidence>
<keyword evidence="3" id="KW-0804">Transcription</keyword>
<evidence type="ECO:0000313" key="7">
    <source>
        <dbReference type="Proteomes" id="UP000189703"/>
    </source>
</evidence>
<organism evidence="7 8">
    <name type="scientific">Nelumbo nucifera</name>
    <name type="common">Sacred lotus</name>
    <dbReference type="NCBI Taxonomy" id="4432"/>
    <lineage>
        <taxon>Eukaryota</taxon>
        <taxon>Viridiplantae</taxon>
        <taxon>Streptophyta</taxon>
        <taxon>Embryophyta</taxon>
        <taxon>Tracheophyta</taxon>
        <taxon>Spermatophyta</taxon>
        <taxon>Magnoliopsida</taxon>
        <taxon>Proteales</taxon>
        <taxon>Nelumbonaceae</taxon>
        <taxon>Nelumbo</taxon>
    </lineage>
</organism>
<dbReference type="AlphaFoldDB" id="A0A1U7ZD07"/>
<dbReference type="InParanoid" id="A0A1U7ZD07"/>
<dbReference type="GeneID" id="104589247"/>
<evidence type="ECO:0000256" key="4">
    <source>
        <dbReference type="ARBA" id="ARBA00023242"/>
    </source>
</evidence>
<dbReference type="Pfam" id="PF02365">
    <property type="entry name" value="NAM"/>
    <property type="match status" value="1"/>
</dbReference>
<protein>
    <submittedName>
        <fullName evidence="8">NAC domain-containing protein 90-like</fullName>
    </submittedName>
</protein>
<dbReference type="eggNOG" id="ENOG502QQPM">
    <property type="taxonomic scope" value="Eukaryota"/>
</dbReference>
<keyword evidence="1" id="KW-0805">Transcription regulation</keyword>
<sequence length="263" mass="30036">MEQTTERSRASMEDLPPGFRFYPTEEELITFYLGSKLEGKRDDLDCVIPVLDIYELDPWQLPQLSGVLCHGDPEQWFFFTPRQEREARGGRPNRTTNSGYWKATGSPGYVYSSNSRIVGLKKTMVFYKGKAPTGRKTKWKMNEYKAIQAEATSSNSATPVLRKEFSLCRVYVKTGCLRAFDRRPDGATTSEAPEQQAHHHVDRSTAFHQNPPSVDKTSSSPERSPSGDVHAYQSDQLGDFINWEMADDFHPICPWELDQLNWV</sequence>
<feature type="domain" description="NAC" evidence="6">
    <location>
        <begin position="15"/>
        <end position="173"/>
    </location>
</feature>
<dbReference type="InterPro" id="IPR003441">
    <property type="entry name" value="NAC-dom"/>
</dbReference>
<dbReference type="PANTHER" id="PTHR31744:SF220">
    <property type="entry name" value="LOW QUALITY PROTEIN: NAC DOMAIN-CONTAINING PROTEIN 90-LIKE"/>
    <property type="match status" value="1"/>
</dbReference>
<dbReference type="InterPro" id="IPR036093">
    <property type="entry name" value="NAC_dom_sf"/>
</dbReference>
<accession>A0A1U7ZD07</accession>
<name>A0A1U7ZD07_NELNU</name>
<keyword evidence="7" id="KW-1185">Reference proteome</keyword>
<feature type="compositionally biased region" description="Polar residues" evidence="5">
    <location>
        <begin position="206"/>
        <end position="223"/>
    </location>
</feature>
<evidence type="ECO:0000256" key="2">
    <source>
        <dbReference type="ARBA" id="ARBA00023125"/>
    </source>
</evidence>
<feature type="region of interest" description="Disordered" evidence="5">
    <location>
        <begin position="182"/>
        <end position="231"/>
    </location>
</feature>
<dbReference type="OMA" id="GWGQINE"/>
<dbReference type="Proteomes" id="UP000189703">
    <property type="component" value="Unplaced"/>
</dbReference>